<dbReference type="STRING" id="29172.A0A0D8XJR0"/>
<dbReference type="PROSITE" id="PS51800">
    <property type="entry name" value="ZF_CHHC_U11_48K"/>
    <property type="match status" value="1"/>
</dbReference>
<evidence type="ECO:0000313" key="7">
    <source>
        <dbReference type="Proteomes" id="UP000053766"/>
    </source>
</evidence>
<evidence type="ECO:0000256" key="3">
    <source>
        <dbReference type="ARBA" id="ARBA00022833"/>
    </source>
</evidence>
<dbReference type="Pfam" id="PF05253">
    <property type="entry name" value="zf-U11-48K"/>
    <property type="match status" value="2"/>
</dbReference>
<evidence type="ECO:0000259" key="5">
    <source>
        <dbReference type="PROSITE" id="PS51800"/>
    </source>
</evidence>
<reference evidence="7" key="2">
    <citation type="journal article" date="2016" name="Sci. Rep.">
        <title>Dictyocaulus viviparus genome, variome and transcriptome elucidate lungworm biology and support future intervention.</title>
        <authorList>
            <person name="McNulty S.N."/>
            <person name="Strube C."/>
            <person name="Rosa B.A."/>
            <person name="Martin J.C."/>
            <person name="Tyagi R."/>
            <person name="Choi Y.J."/>
            <person name="Wang Q."/>
            <person name="Hallsworth Pepin K."/>
            <person name="Zhang X."/>
            <person name="Ozersky P."/>
            <person name="Wilson R.K."/>
            <person name="Sternberg P.W."/>
            <person name="Gasser R.B."/>
            <person name="Mitreva M."/>
        </authorList>
    </citation>
    <scope>NUCLEOTIDE SEQUENCE [LARGE SCALE GENOMIC DNA]</scope>
    <source>
        <strain evidence="7">HannoverDv2000</strain>
    </source>
</reference>
<dbReference type="Proteomes" id="UP000053766">
    <property type="component" value="Unassembled WGS sequence"/>
</dbReference>
<dbReference type="InterPro" id="IPR022776">
    <property type="entry name" value="TRM13/UPF0224_CHHC_Znf_dom"/>
</dbReference>
<dbReference type="GO" id="GO:0008270">
    <property type="term" value="F:zinc ion binding"/>
    <property type="evidence" value="ECO:0007669"/>
    <property type="project" value="UniProtKB-KW"/>
</dbReference>
<name>A0A0D8XJR0_DICVI</name>
<evidence type="ECO:0000256" key="4">
    <source>
        <dbReference type="SAM" id="MobiDB-lite"/>
    </source>
</evidence>
<keyword evidence="3" id="KW-0862">Zinc</keyword>
<keyword evidence="7" id="KW-1185">Reference proteome</keyword>
<reference evidence="6 7" key="1">
    <citation type="submission" date="2013-11" db="EMBL/GenBank/DDBJ databases">
        <title>Draft genome of the bovine lungworm Dictyocaulus viviparus.</title>
        <authorList>
            <person name="Mitreva M."/>
        </authorList>
    </citation>
    <scope>NUCLEOTIDE SEQUENCE [LARGE SCALE GENOMIC DNA]</scope>
    <source>
        <strain evidence="6 7">HannoverDv2000</strain>
    </source>
</reference>
<feature type="domain" description="CHHC U11-48K-type" evidence="5">
    <location>
        <begin position="16"/>
        <end position="43"/>
    </location>
</feature>
<sequence length="132" mass="15224">MTCPRHIHSLTECAALIVCPYSRAHHISPAAFPAHLRTCRMEYVRKNSNNIIEMRCRIDPRHQVPEVELEFHEKHCNDAYFRKINAELIRESTSDESYSTESDTSSCSSNYSSNTSISEKEMMFQVSHSLDV</sequence>
<protein>
    <recommendedName>
        <fullName evidence="5">CHHC U11-48K-type domain-containing protein</fullName>
    </recommendedName>
</protein>
<keyword evidence="1" id="KW-0479">Metal-binding</keyword>
<dbReference type="EMBL" id="KN716648">
    <property type="protein sequence ID" value="KJH42586.1"/>
    <property type="molecule type" value="Genomic_DNA"/>
</dbReference>
<evidence type="ECO:0000256" key="1">
    <source>
        <dbReference type="ARBA" id="ARBA00022723"/>
    </source>
</evidence>
<proteinExistence type="predicted"/>
<feature type="region of interest" description="Disordered" evidence="4">
    <location>
        <begin position="92"/>
        <end position="114"/>
    </location>
</feature>
<accession>A0A0D8XJR0</accession>
<dbReference type="OrthoDB" id="5839404at2759"/>
<feature type="compositionally biased region" description="Low complexity" evidence="4">
    <location>
        <begin position="95"/>
        <end position="114"/>
    </location>
</feature>
<evidence type="ECO:0000256" key="2">
    <source>
        <dbReference type="ARBA" id="ARBA00022771"/>
    </source>
</evidence>
<dbReference type="AlphaFoldDB" id="A0A0D8XJR0"/>
<keyword evidence="2" id="KW-0863">Zinc-finger</keyword>
<gene>
    <name evidence="6" type="ORF">DICVIV_11407</name>
</gene>
<evidence type="ECO:0000313" key="6">
    <source>
        <dbReference type="EMBL" id="KJH42586.1"/>
    </source>
</evidence>
<organism evidence="6 7">
    <name type="scientific">Dictyocaulus viviparus</name>
    <name type="common">Bovine lungworm</name>
    <dbReference type="NCBI Taxonomy" id="29172"/>
    <lineage>
        <taxon>Eukaryota</taxon>
        <taxon>Metazoa</taxon>
        <taxon>Ecdysozoa</taxon>
        <taxon>Nematoda</taxon>
        <taxon>Chromadorea</taxon>
        <taxon>Rhabditida</taxon>
        <taxon>Rhabditina</taxon>
        <taxon>Rhabditomorpha</taxon>
        <taxon>Strongyloidea</taxon>
        <taxon>Metastrongylidae</taxon>
        <taxon>Dictyocaulus</taxon>
    </lineage>
</organism>